<feature type="transmembrane region" description="Helical" evidence="5">
    <location>
        <begin position="311"/>
        <end position="333"/>
    </location>
</feature>
<dbReference type="GO" id="GO:0140359">
    <property type="term" value="F:ABC-type transporter activity"/>
    <property type="evidence" value="ECO:0007669"/>
    <property type="project" value="InterPro"/>
</dbReference>
<dbReference type="EMBL" id="LIAE01010688">
    <property type="protein sequence ID" value="PAV56582.1"/>
    <property type="molecule type" value="Genomic_DNA"/>
</dbReference>
<evidence type="ECO:0000256" key="4">
    <source>
        <dbReference type="ARBA" id="ARBA00023136"/>
    </source>
</evidence>
<keyword evidence="8" id="KW-1185">Reference proteome</keyword>
<feature type="transmembrane region" description="Helical" evidence="5">
    <location>
        <begin position="339"/>
        <end position="358"/>
    </location>
</feature>
<dbReference type="InterPro" id="IPR026082">
    <property type="entry name" value="ABCA"/>
</dbReference>
<dbReference type="AlphaFoldDB" id="A0A2A2J516"/>
<accession>A0A2A2J516</accession>
<dbReference type="PANTHER" id="PTHR19229:SF260">
    <property type="entry name" value="ABC TRANSPORTER DOMAIN-CONTAINING PROTEIN"/>
    <property type="match status" value="1"/>
</dbReference>
<evidence type="ECO:0000256" key="3">
    <source>
        <dbReference type="ARBA" id="ARBA00022989"/>
    </source>
</evidence>
<evidence type="ECO:0000259" key="6">
    <source>
        <dbReference type="Pfam" id="PF12698"/>
    </source>
</evidence>
<keyword evidence="2 5" id="KW-0812">Transmembrane</keyword>
<comment type="caution">
    <text evidence="7">The sequence shown here is derived from an EMBL/GenBank/DDBJ whole genome shotgun (WGS) entry which is preliminary data.</text>
</comment>
<evidence type="ECO:0000256" key="2">
    <source>
        <dbReference type="ARBA" id="ARBA00022692"/>
    </source>
</evidence>
<evidence type="ECO:0000256" key="1">
    <source>
        <dbReference type="ARBA" id="ARBA00004141"/>
    </source>
</evidence>
<protein>
    <recommendedName>
        <fullName evidence="6">ABC-2 type transporter transmembrane domain-containing protein</fullName>
    </recommendedName>
</protein>
<dbReference type="GO" id="GO:0005319">
    <property type="term" value="F:lipid transporter activity"/>
    <property type="evidence" value="ECO:0007669"/>
    <property type="project" value="TreeGrafter"/>
</dbReference>
<dbReference type="InterPro" id="IPR013525">
    <property type="entry name" value="ABC2_TM"/>
</dbReference>
<comment type="subcellular location">
    <subcellularLocation>
        <location evidence="1">Membrane</location>
        <topology evidence="1">Multi-pass membrane protein</topology>
    </subcellularLocation>
</comment>
<feature type="transmembrane region" description="Helical" evidence="5">
    <location>
        <begin position="274"/>
        <end position="299"/>
    </location>
</feature>
<organism evidence="7 8">
    <name type="scientific">Diploscapter pachys</name>
    <dbReference type="NCBI Taxonomy" id="2018661"/>
    <lineage>
        <taxon>Eukaryota</taxon>
        <taxon>Metazoa</taxon>
        <taxon>Ecdysozoa</taxon>
        <taxon>Nematoda</taxon>
        <taxon>Chromadorea</taxon>
        <taxon>Rhabditida</taxon>
        <taxon>Rhabditina</taxon>
        <taxon>Rhabditomorpha</taxon>
        <taxon>Rhabditoidea</taxon>
        <taxon>Rhabditidae</taxon>
        <taxon>Diploscapter</taxon>
    </lineage>
</organism>
<dbReference type="Proteomes" id="UP000218231">
    <property type="component" value="Unassembled WGS sequence"/>
</dbReference>
<dbReference type="PANTHER" id="PTHR19229">
    <property type="entry name" value="ATP-BINDING CASSETTE TRANSPORTER SUBFAMILY A ABCA"/>
    <property type="match status" value="1"/>
</dbReference>
<dbReference type="OrthoDB" id="10255969at2759"/>
<evidence type="ECO:0000256" key="5">
    <source>
        <dbReference type="SAM" id="Phobius"/>
    </source>
</evidence>
<sequence length="406" mass="47044">MNFQLNEPFRQFAYLKELLLEYPGKATDFQKALHQSQLSKAAENLLIFLDSTAILSQQSISWFSQFRSFLEHAFSDISDPNSFGNLTTTAVEQMTPYLDCMSLDRFRFVSTAHEMEETAVCLQQYNLYYSGLVFDFDNSDGEKFSMNTSYQIRHVTQMVDSTMDMEDQPRLVFDRNSPFYGLRYLTYGFSFLQEAVDRAIIQLITGAKPDLGVYFQQEPFPSSIKNVFTVENFLGFFVLMSFIVPGMMLVKNIVHEKEMKLKEHMRIMGLGDSIHFISWATVSFVINFISISIVAMLLVYGHILQYTDYSLLMTLYILYMFSWISFSSFLTTFYSNANYAGIASCFYTFLFAYPYHFARKHRSPFFIKLSLMLPSSCLGFGSTLISKANEIDEAHWDKLHKIYHQG</sequence>
<dbReference type="GO" id="GO:0016020">
    <property type="term" value="C:membrane"/>
    <property type="evidence" value="ECO:0007669"/>
    <property type="project" value="UniProtKB-SubCell"/>
</dbReference>
<reference evidence="7 8" key="1">
    <citation type="journal article" date="2017" name="Curr. Biol.">
        <title>Genome architecture and evolution of a unichromosomal asexual nematode.</title>
        <authorList>
            <person name="Fradin H."/>
            <person name="Zegar C."/>
            <person name="Gutwein M."/>
            <person name="Lucas J."/>
            <person name="Kovtun M."/>
            <person name="Corcoran D."/>
            <person name="Baugh L.R."/>
            <person name="Kiontke K."/>
            <person name="Gunsalus K."/>
            <person name="Fitch D.H."/>
            <person name="Piano F."/>
        </authorList>
    </citation>
    <scope>NUCLEOTIDE SEQUENCE [LARGE SCALE GENOMIC DNA]</scope>
    <source>
        <strain evidence="7">PF1309</strain>
    </source>
</reference>
<dbReference type="STRING" id="2018661.A0A2A2J516"/>
<name>A0A2A2J516_9BILA</name>
<evidence type="ECO:0000313" key="7">
    <source>
        <dbReference type="EMBL" id="PAV56582.1"/>
    </source>
</evidence>
<keyword evidence="3 5" id="KW-1133">Transmembrane helix</keyword>
<dbReference type="Pfam" id="PF12698">
    <property type="entry name" value="ABC2_membrane_3"/>
    <property type="match status" value="1"/>
</dbReference>
<proteinExistence type="predicted"/>
<gene>
    <name evidence="7" type="ORF">WR25_24482</name>
</gene>
<feature type="transmembrane region" description="Helical" evidence="5">
    <location>
        <begin position="233"/>
        <end position="254"/>
    </location>
</feature>
<feature type="domain" description="ABC-2 type transporter transmembrane" evidence="6">
    <location>
        <begin position="225"/>
        <end position="383"/>
    </location>
</feature>
<keyword evidence="4 5" id="KW-0472">Membrane</keyword>
<evidence type="ECO:0000313" key="8">
    <source>
        <dbReference type="Proteomes" id="UP000218231"/>
    </source>
</evidence>